<dbReference type="PANTHER" id="PTHR14677:SF20">
    <property type="entry name" value="ZINC FINGER AN1-TYPE CONTAINING 2A-RELATED"/>
    <property type="match status" value="1"/>
</dbReference>
<dbReference type="AlphaFoldDB" id="A0A1C3KB39"/>
<keyword evidence="1" id="KW-0479">Metal-binding</keyword>
<dbReference type="InterPro" id="IPR000058">
    <property type="entry name" value="Znf_AN1"/>
</dbReference>
<keyword evidence="2 4" id="KW-0863">Zinc-finger</keyword>
<dbReference type="SUPFAM" id="SSF118310">
    <property type="entry name" value="AN1-like Zinc finger"/>
    <property type="match status" value="2"/>
</dbReference>
<keyword evidence="9" id="KW-1185">Reference proteome</keyword>
<reference evidence="8 9" key="1">
    <citation type="submission" date="2016-06" db="EMBL/GenBank/DDBJ databases">
        <authorList>
            <consortium name="Pathogen Informatics"/>
        </authorList>
    </citation>
    <scope>NUCLEOTIDE SEQUENCE [LARGE SCALE GENOMIC DNA]</scope>
    <source>
        <strain evidence="6">PmlGA01</strain>
    </source>
</reference>
<evidence type="ECO:0000256" key="4">
    <source>
        <dbReference type="PROSITE-ProRule" id="PRU00449"/>
    </source>
</evidence>
<sequence>MAYFSDLSKKCELDGCRNHDFLPFKCEYCGLNFCEFHRKVQEHTCSRLKNIDLNKVVLCEYCDLVLPDKEEEIEKHLIYKCSYKKKKRTIIICNKKGCKTVLNDINNYICKKCKKNFCLPHRYSDAHECGKEYTEKGFFETKRTKKIRLF</sequence>
<dbReference type="PROSITE" id="PS51039">
    <property type="entry name" value="ZF_AN1"/>
    <property type="match status" value="2"/>
</dbReference>
<dbReference type="GO" id="GO:0005737">
    <property type="term" value="C:cytoplasm"/>
    <property type="evidence" value="ECO:0007669"/>
    <property type="project" value="TreeGrafter"/>
</dbReference>
<keyword evidence="3" id="KW-0862">Zinc</keyword>
<proteinExistence type="predicted"/>
<dbReference type="EMBL" id="LT594627">
    <property type="protein sequence ID" value="SBT86721.1"/>
    <property type="molecule type" value="Genomic_DNA"/>
</dbReference>
<gene>
    <name evidence="6" type="primary">PmlGA01_060014600</name>
    <name evidence="7" type="synonym">PmUG01_06020800</name>
    <name evidence="6" type="ORF">PMLGA01_060014600</name>
    <name evidence="7" type="ORF">PMUG01_06020800</name>
</gene>
<organism evidence="6 8">
    <name type="scientific">Plasmodium malariae</name>
    <dbReference type="NCBI Taxonomy" id="5858"/>
    <lineage>
        <taxon>Eukaryota</taxon>
        <taxon>Sar</taxon>
        <taxon>Alveolata</taxon>
        <taxon>Apicomplexa</taxon>
        <taxon>Aconoidasida</taxon>
        <taxon>Haemosporida</taxon>
        <taxon>Plasmodiidae</taxon>
        <taxon>Plasmodium</taxon>
        <taxon>Plasmodium (Plasmodium)</taxon>
    </lineage>
</organism>
<dbReference type="Proteomes" id="UP000219799">
    <property type="component" value="Chromosome 6"/>
</dbReference>
<dbReference type="SMART" id="SM00154">
    <property type="entry name" value="ZnF_AN1"/>
    <property type="match status" value="2"/>
</dbReference>
<dbReference type="Proteomes" id="UP000219813">
    <property type="component" value="Chromosome 6"/>
</dbReference>
<dbReference type="VEuPathDB" id="PlasmoDB:PmUG01_06020800"/>
<evidence type="ECO:0000313" key="8">
    <source>
        <dbReference type="Proteomes" id="UP000219799"/>
    </source>
</evidence>
<evidence type="ECO:0000313" key="7">
    <source>
        <dbReference type="EMBL" id="SBT86721.1"/>
    </source>
</evidence>
<evidence type="ECO:0000256" key="1">
    <source>
        <dbReference type="ARBA" id="ARBA00022723"/>
    </source>
</evidence>
<evidence type="ECO:0000259" key="5">
    <source>
        <dbReference type="PROSITE" id="PS51039"/>
    </source>
</evidence>
<evidence type="ECO:0000313" key="9">
    <source>
        <dbReference type="Proteomes" id="UP000219813"/>
    </source>
</evidence>
<dbReference type="PANTHER" id="PTHR14677">
    <property type="entry name" value="ARSENITE INDUCUBLE RNA ASSOCIATED PROTEIN AIP-1-RELATED"/>
    <property type="match status" value="1"/>
</dbReference>
<name>A0A1C3KB39_PLAMA</name>
<evidence type="ECO:0000313" key="6">
    <source>
        <dbReference type="EMBL" id="SBT70773.1"/>
    </source>
</evidence>
<feature type="domain" description="AN1-type" evidence="5">
    <location>
        <begin position="87"/>
        <end position="137"/>
    </location>
</feature>
<dbReference type="OMA" id="YKSHECP"/>
<feature type="domain" description="AN1-type" evidence="5">
    <location>
        <begin position="5"/>
        <end position="53"/>
    </location>
</feature>
<protein>
    <submittedName>
        <fullName evidence="6">AN1-like zinc finger family protein</fullName>
    </submittedName>
</protein>
<dbReference type="GO" id="GO:0008270">
    <property type="term" value="F:zinc ion binding"/>
    <property type="evidence" value="ECO:0007669"/>
    <property type="project" value="UniProtKB-KW"/>
</dbReference>
<dbReference type="Pfam" id="PF01428">
    <property type="entry name" value="zf-AN1"/>
    <property type="match status" value="2"/>
</dbReference>
<evidence type="ECO:0000256" key="3">
    <source>
        <dbReference type="ARBA" id="ARBA00022833"/>
    </source>
</evidence>
<accession>A0A1C3KB39</accession>
<dbReference type="EMBL" id="LT594494">
    <property type="protein sequence ID" value="SBT70773.1"/>
    <property type="molecule type" value="Genomic_DNA"/>
</dbReference>
<evidence type="ECO:0000256" key="2">
    <source>
        <dbReference type="ARBA" id="ARBA00022771"/>
    </source>
</evidence>
<dbReference type="Gene3D" id="4.10.1110.10">
    <property type="entry name" value="AN1-like Zinc finger"/>
    <property type="match status" value="2"/>
</dbReference>
<accession>A0A1D3JJN8</accession>
<dbReference type="OrthoDB" id="431929at2759"/>
<dbReference type="InterPro" id="IPR035896">
    <property type="entry name" value="AN1-like_Znf"/>
</dbReference>